<gene>
    <name evidence="4" type="ORF">N7U62_03065</name>
</gene>
<protein>
    <submittedName>
        <fullName evidence="4">RluA family pseudouridine synthase</fullName>
    </submittedName>
</protein>
<dbReference type="PROSITE" id="PS01129">
    <property type="entry name" value="PSI_RLU"/>
    <property type="match status" value="1"/>
</dbReference>
<feature type="domain" description="Pseudouridine synthase RsuA/RluA-like" evidence="3">
    <location>
        <begin position="13"/>
        <end position="169"/>
    </location>
</feature>
<evidence type="ECO:0000256" key="1">
    <source>
        <dbReference type="ARBA" id="ARBA00010876"/>
    </source>
</evidence>
<dbReference type="Pfam" id="PF00849">
    <property type="entry name" value="PseudoU_synth_2"/>
    <property type="match status" value="1"/>
</dbReference>
<dbReference type="EMBL" id="JAOYOD010000001">
    <property type="protein sequence ID" value="MCV9385623.1"/>
    <property type="molecule type" value="Genomic_DNA"/>
</dbReference>
<proteinExistence type="inferred from homology"/>
<dbReference type="InterPro" id="IPR006145">
    <property type="entry name" value="PsdUridine_synth_RsuA/RluA"/>
</dbReference>
<organism evidence="4 5">
    <name type="scientific">Reichenbachiella ulvae</name>
    <dbReference type="NCBI Taxonomy" id="2980104"/>
    <lineage>
        <taxon>Bacteria</taxon>
        <taxon>Pseudomonadati</taxon>
        <taxon>Bacteroidota</taxon>
        <taxon>Cytophagia</taxon>
        <taxon>Cytophagales</taxon>
        <taxon>Reichenbachiellaceae</taxon>
        <taxon>Reichenbachiella</taxon>
    </lineage>
</organism>
<dbReference type="PANTHER" id="PTHR21600">
    <property type="entry name" value="MITOCHONDRIAL RNA PSEUDOURIDINE SYNTHASE"/>
    <property type="match status" value="1"/>
</dbReference>
<evidence type="ECO:0000259" key="3">
    <source>
        <dbReference type="Pfam" id="PF00849"/>
    </source>
</evidence>
<dbReference type="InterPro" id="IPR050188">
    <property type="entry name" value="RluA_PseudoU_synthase"/>
</dbReference>
<dbReference type="SUPFAM" id="SSF55120">
    <property type="entry name" value="Pseudouridine synthase"/>
    <property type="match status" value="1"/>
</dbReference>
<keyword evidence="5" id="KW-1185">Reference proteome</keyword>
<reference evidence="4 5" key="1">
    <citation type="submission" date="2022-10" db="EMBL/GenBank/DDBJ databases">
        <title>Comparative genomics and taxonomic characterization of three novel marine species of genus Reichenbachiella exhibiting antioxidant and polysaccharide degradation activities.</title>
        <authorList>
            <person name="Muhammad N."/>
            <person name="Lee Y.-J."/>
            <person name="Ko J."/>
            <person name="Kim S.-G."/>
        </authorList>
    </citation>
    <scope>NUCLEOTIDE SEQUENCE [LARGE SCALE GENOMIC DNA]</scope>
    <source>
        <strain evidence="4 5">ABR2-5</strain>
    </source>
</reference>
<dbReference type="InterPro" id="IPR006224">
    <property type="entry name" value="PsdUridine_synth_RluA-like_CS"/>
</dbReference>
<dbReference type="Proteomes" id="UP001300692">
    <property type="component" value="Unassembled WGS sequence"/>
</dbReference>
<dbReference type="CDD" id="cd02869">
    <property type="entry name" value="PseudoU_synth_RluA_like"/>
    <property type="match status" value="1"/>
</dbReference>
<name>A0ABT3CPH0_9BACT</name>
<comment type="similarity">
    <text evidence="1">Belongs to the pseudouridine synthase RluA family.</text>
</comment>
<dbReference type="RefSeq" id="WP_264136408.1">
    <property type="nucleotide sequence ID" value="NZ_JAOYOD010000001.1"/>
</dbReference>
<dbReference type="InterPro" id="IPR020103">
    <property type="entry name" value="PsdUridine_synth_cat_dom_sf"/>
</dbReference>
<accession>A0ABT3CPH0</accession>
<keyword evidence="2" id="KW-0413">Isomerase</keyword>
<evidence type="ECO:0000313" key="4">
    <source>
        <dbReference type="EMBL" id="MCV9385623.1"/>
    </source>
</evidence>
<evidence type="ECO:0000313" key="5">
    <source>
        <dbReference type="Proteomes" id="UP001300692"/>
    </source>
</evidence>
<dbReference type="Gene3D" id="3.30.2350.10">
    <property type="entry name" value="Pseudouridine synthase"/>
    <property type="match status" value="1"/>
</dbReference>
<comment type="caution">
    <text evidence="4">The sequence shown here is derived from an EMBL/GenBank/DDBJ whole genome shotgun (WGS) entry which is preliminary data.</text>
</comment>
<dbReference type="PANTHER" id="PTHR21600:SF83">
    <property type="entry name" value="PSEUDOURIDYLATE SYNTHASE RPUSD4, MITOCHONDRIAL"/>
    <property type="match status" value="1"/>
</dbReference>
<sequence length="245" mass="27982">MSKAFISVYEDNHLLIVDKAPGILVQGDKTGDKPLVDLCKDYIKEKYEKPGAVFLGPVHRLDRPVSGLVVMGRTSKGLERMSKLFKDRKIKKTYWAIVKRRPPEKEGKLVHWLKKDSAKNKTEAFDEPVDGAQKAELKYRVMGHLNDHYMLEVQPLTGRPHQIRVQLASMGCPIRGDVKYGFSKPNPDASINLHARSLDFIHPIKKEPIKVLAGVPQNDFWEQYLVLDKKSAKVKSRDKFIDKLQ</sequence>
<evidence type="ECO:0000256" key="2">
    <source>
        <dbReference type="ARBA" id="ARBA00023235"/>
    </source>
</evidence>